<gene>
    <name evidence="1" type="ORF">COW88_00995</name>
</gene>
<dbReference type="AlphaFoldDB" id="A0A2H0CWI0"/>
<dbReference type="SUPFAM" id="SSF52788">
    <property type="entry name" value="Phosphotyrosine protein phosphatases I"/>
    <property type="match status" value="1"/>
</dbReference>
<evidence type="ECO:0000313" key="2">
    <source>
        <dbReference type="Proteomes" id="UP000230638"/>
    </source>
</evidence>
<dbReference type="PIRSF" id="PIRSF029416">
    <property type="entry name" value="UCP029416_PTP"/>
    <property type="match status" value="1"/>
</dbReference>
<organism evidence="1 2">
    <name type="scientific">Candidatus Lloydbacteria bacterium CG22_combo_CG10-13_8_21_14_all_47_15</name>
    <dbReference type="NCBI Taxonomy" id="1974635"/>
    <lineage>
        <taxon>Bacteria</taxon>
        <taxon>Candidatus Lloydiibacteriota</taxon>
    </lineage>
</organism>
<name>A0A2H0CWI0_9BACT</name>
<comment type="caution">
    <text evidence="1">The sequence shown here is derived from an EMBL/GenBank/DDBJ whole genome shotgun (WGS) entry which is preliminary data.</text>
</comment>
<sequence>MTKLKILVVCSRNKIRSLTAEVLYKNNPHIIVRSVGTSPSARRKITQANIDWADTILCMEQKHMQIIQQQFGKHNLPTLQVLDIADEYEYMDPELVEMLQREIELILSSNLD</sequence>
<dbReference type="EMBL" id="PCTL01000008">
    <property type="protein sequence ID" value="PIP73750.1"/>
    <property type="molecule type" value="Genomic_DNA"/>
</dbReference>
<reference evidence="1 2" key="1">
    <citation type="submission" date="2017-09" db="EMBL/GenBank/DDBJ databases">
        <title>Depth-based differentiation of microbial function through sediment-hosted aquifers and enrichment of novel symbionts in the deep terrestrial subsurface.</title>
        <authorList>
            <person name="Probst A.J."/>
            <person name="Ladd B."/>
            <person name="Jarett J.K."/>
            <person name="Geller-Mcgrath D.E."/>
            <person name="Sieber C.M."/>
            <person name="Emerson J.B."/>
            <person name="Anantharaman K."/>
            <person name="Thomas B.C."/>
            <person name="Malmstrom R."/>
            <person name="Stieglmeier M."/>
            <person name="Klingl A."/>
            <person name="Woyke T."/>
            <person name="Ryan C.M."/>
            <person name="Banfield J.F."/>
        </authorList>
    </citation>
    <scope>NUCLEOTIDE SEQUENCE [LARGE SCALE GENOMIC DNA]</scope>
    <source>
        <strain evidence="1">CG22_combo_CG10-13_8_21_14_all_47_15</strain>
    </source>
</reference>
<protein>
    <submittedName>
        <fullName evidence="1">Protein-tyrosine-phosphatase</fullName>
    </submittedName>
</protein>
<accession>A0A2H0CWI0</accession>
<proteinExistence type="predicted"/>
<dbReference type="Proteomes" id="UP000230638">
    <property type="component" value="Unassembled WGS sequence"/>
</dbReference>
<dbReference type="InterPro" id="IPR036196">
    <property type="entry name" value="Ptyr_pPase_sf"/>
</dbReference>
<evidence type="ECO:0000313" key="1">
    <source>
        <dbReference type="EMBL" id="PIP73750.1"/>
    </source>
</evidence>
<dbReference type="InterPro" id="IPR016919">
    <property type="entry name" value="UCP029416_PTP"/>
</dbReference>
<dbReference type="Gene3D" id="3.40.50.2300">
    <property type="match status" value="1"/>
</dbReference>